<protein>
    <submittedName>
        <fullName evidence="6">Chaperonin 10-like protein</fullName>
    </submittedName>
</protein>
<evidence type="ECO:0000256" key="3">
    <source>
        <dbReference type="ARBA" id="ARBA00022833"/>
    </source>
</evidence>
<comment type="cofactor">
    <cofactor evidence="1">
        <name>Zn(2+)</name>
        <dbReference type="ChEBI" id="CHEBI:29105"/>
    </cofactor>
</comment>
<gene>
    <name evidence="6" type="ORF">BDV38DRAFT_252935</name>
</gene>
<feature type="domain" description="Alcohol dehydrogenase-like N-terminal" evidence="5">
    <location>
        <begin position="31"/>
        <end position="71"/>
    </location>
</feature>
<dbReference type="GO" id="GO:0046872">
    <property type="term" value="F:metal ion binding"/>
    <property type="evidence" value="ECO:0007669"/>
    <property type="project" value="UniProtKB-KW"/>
</dbReference>
<dbReference type="AlphaFoldDB" id="A0A5N6SQ93"/>
<dbReference type="InterPro" id="IPR011032">
    <property type="entry name" value="GroES-like_sf"/>
</dbReference>
<keyword evidence="4" id="KW-0560">Oxidoreductase</keyword>
<evidence type="ECO:0000313" key="7">
    <source>
        <dbReference type="Proteomes" id="UP000325672"/>
    </source>
</evidence>
<dbReference type="EMBL" id="ML743595">
    <property type="protein sequence ID" value="KAE8135284.1"/>
    <property type="molecule type" value="Genomic_DNA"/>
</dbReference>
<sequence>MITTTAIVAREPEQPLSINWALEDVEVYTPGEGEILVEMRATGICHTDIVLSSVPSGSIGIQYPKILGHEGTSLSAHSCRCIHYNINNMNREADRGFIYAE</sequence>
<keyword evidence="3" id="KW-0862">Zinc</keyword>
<dbReference type="Pfam" id="PF08240">
    <property type="entry name" value="ADH_N"/>
    <property type="match status" value="1"/>
</dbReference>
<keyword evidence="7" id="KW-1185">Reference proteome</keyword>
<organism evidence="6 7">
    <name type="scientific">Aspergillus pseudotamarii</name>
    <dbReference type="NCBI Taxonomy" id="132259"/>
    <lineage>
        <taxon>Eukaryota</taxon>
        <taxon>Fungi</taxon>
        <taxon>Dikarya</taxon>
        <taxon>Ascomycota</taxon>
        <taxon>Pezizomycotina</taxon>
        <taxon>Eurotiomycetes</taxon>
        <taxon>Eurotiomycetidae</taxon>
        <taxon>Eurotiales</taxon>
        <taxon>Aspergillaceae</taxon>
        <taxon>Aspergillus</taxon>
        <taxon>Aspergillus subgen. Circumdati</taxon>
    </lineage>
</organism>
<accession>A0A5N6SQ93</accession>
<name>A0A5N6SQ93_ASPPS</name>
<keyword evidence="2" id="KW-0479">Metal-binding</keyword>
<dbReference type="GeneID" id="43639404"/>
<evidence type="ECO:0000256" key="4">
    <source>
        <dbReference type="ARBA" id="ARBA00023002"/>
    </source>
</evidence>
<proteinExistence type="predicted"/>
<evidence type="ECO:0000256" key="1">
    <source>
        <dbReference type="ARBA" id="ARBA00001947"/>
    </source>
</evidence>
<dbReference type="PANTHER" id="PTHR42940:SF8">
    <property type="entry name" value="VACUOLAR PROTEIN SORTING-ASSOCIATED PROTEIN 11"/>
    <property type="match status" value="1"/>
</dbReference>
<dbReference type="SUPFAM" id="SSF50129">
    <property type="entry name" value="GroES-like"/>
    <property type="match status" value="1"/>
</dbReference>
<reference evidence="6 7" key="1">
    <citation type="submission" date="2019-04" db="EMBL/GenBank/DDBJ databases">
        <title>Friends and foes A comparative genomics study of 23 Aspergillus species from section Flavi.</title>
        <authorList>
            <consortium name="DOE Joint Genome Institute"/>
            <person name="Kjaerbolling I."/>
            <person name="Vesth T."/>
            <person name="Frisvad J.C."/>
            <person name="Nybo J.L."/>
            <person name="Theobald S."/>
            <person name="Kildgaard S."/>
            <person name="Isbrandt T."/>
            <person name="Kuo A."/>
            <person name="Sato A."/>
            <person name="Lyhne E.K."/>
            <person name="Kogle M.E."/>
            <person name="Wiebenga A."/>
            <person name="Kun R.S."/>
            <person name="Lubbers R.J."/>
            <person name="Makela M.R."/>
            <person name="Barry K."/>
            <person name="Chovatia M."/>
            <person name="Clum A."/>
            <person name="Daum C."/>
            <person name="Haridas S."/>
            <person name="He G."/>
            <person name="LaButti K."/>
            <person name="Lipzen A."/>
            <person name="Mondo S."/>
            <person name="Riley R."/>
            <person name="Salamov A."/>
            <person name="Simmons B.A."/>
            <person name="Magnuson J.K."/>
            <person name="Henrissat B."/>
            <person name="Mortensen U.H."/>
            <person name="Larsen T.O."/>
            <person name="Devries R.P."/>
            <person name="Grigoriev I.V."/>
            <person name="Machida M."/>
            <person name="Baker S.E."/>
            <person name="Andersen M.R."/>
        </authorList>
    </citation>
    <scope>NUCLEOTIDE SEQUENCE [LARGE SCALE GENOMIC DNA]</scope>
    <source>
        <strain evidence="6 7">CBS 117625</strain>
    </source>
</reference>
<dbReference type="PANTHER" id="PTHR42940">
    <property type="entry name" value="ALCOHOL DEHYDROGENASE 1-RELATED"/>
    <property type="match status" value="1"/>
</dbReference>
<dbReference type="GO" id="GO:0016491">
    <property type="term" value="F:oxidoreductase activity"/>
    <property type="evidence" value="ECO:0007669"/>
    <property type="project" value="UniProtKB-KW"/>
</dbReference>
<evidence type="ECO:0000256" key="2">
    <source>
        <dbReference type="ARBA" id="ARBA00022723"/>
    </source>
</evidence>
<dbReference type="RefSeq" id="XP_031911347.1">
    <property type="nucleotide sequence ID" value="XM_032055194.1"/>
</dbReference>
<dbReference type="Proteomes" id="UP000325672">
    <property type="component" value="Unassembled WGS sequence"/>
</dbReference>
<evidence type="ECO:0000259" key="5">
    <source>
        <dbReference type="Pfam" id="PF08240"/>
    </source>
</evidence>
<dbReference type="Gene3D" id="3.90.180.10">
    <property type="entry name" value="Medium-chain alcohol dehydrogenases, catalytic domain"/>
    <property type="match status" value="1"/>
</dbReference>
<evidence type="ECO:0000313" key="6">
    <source>
        <dbReference type="EMBL" id="KAE8135284.1"/>
    </source>
</evidence>
<dbReference type="OrthoDB" id="1560166at2759"/>
<dbReference type="InterPro" id="IPR013154">
    <property type="entry name" value="ADH-like_N"/>
</dbReference>